<accession>A0AAV4VSH5</accession>
<comment type="caution">
    <text evidence="2">The sequence shown here is derived from an EMBL/GenBank/DDBJ whole genome shotgun (WGS) entry which is preliminary data.</text>
</comment>
<protein>
    <submittedName>
        <fullName evidence="2">Uncharacterized protein</fullName>
    </submittedName>
</protein>
<sequence length="110" mass="12224">MGTRHVMLLIVSRTWVALYQPITSYLSENRTDCSANGFVVALPSTHSGNETERKSKSFVLNGEDLMHGVLLFVLVDWTSIYPGIDNSGGQEEGPLVLIDGDLIRFRNLIE</sequence>
<organism evidence="2 3">
    <name type="scientific">Caerostris darwini</name>
    <dbReference type="NCBI Taxonomy" id="1538125"/>
    <lineage>
        <taxon>Eukaryota</taxon>
        <taxon>Metazoa</taxon>
        <taxon>Ecdysozoa</taxon>
        <taxon>Arthropoda</taxon>
        <taxon>Chelicerata</taxon>
        <taxon>Arachnida</taxon>
        <taxon>Araneae</taxon>
        <taxon>Araneomorphae</taxon>
        <taxon>Entelegynae</taxon>
        <taxon>Araneoidea</taxon>
        <taxon>Araneidae</taxon>
        <taxon>Caerostris</taxon>
    </lineage>
</organism>
<feature type="chain" id="PRO_5043730464" evidence="1">
    <location>
        <begin position="20"/>
        <end position="110"/>
    </location>
</feature>
<gene>
    <name evidence="2" type="ORF">CDAR_305831</name>
</gene>
<evidence type="ECO:0000256" key="1">
    <source>
        <dbReference type="SAM" id="SignalP"/>
    </source>
</evidence>
<evidence type="ECO:0000313" key="2">
    <source>
        <dbReference type="EMBL" id="GIY72860.1"/>
    </source>
</evidence>
<dbReference type="EMBL" id="BPLQ01013528">
    <property type="protein sequence ID" value="GIY72860.1"/>
    <property type="molecule type" value="Genomic_DNA"/>
</dbReference>
<proteinExistence type="predicted"/>
<name>A0AAV4VSH5_9ARAC</name>
<keyword evidence="1" id="KW-0732">Signal</keyword>
<keyword evidence="3" id="KW-1185">Reference proteome</keyword>
<evidence type="ECO:0000313" key="3">
    <source>
        <dbReference type="Proteomes" id="UP001054837"/>
    </source>
</evidence>
<reference evidence="2 3" key="1">
    <citation type="submission" date="2021-06" db="EMBL/GenBank/DDBJ databases">
        <title>Caerostris darwini draft genome.</title>
        <authorList>
            <person name="Kono N."/>
            <person name="Arakawa K."/>
        </authorList>
    </citation>
    <scope>NUCLEOTIDE SEQUENCE [LARGE SCALE GENOMIC DNA]</scope>
</reference>
<dbReference type="Proteomes" id="UP001054837">
    <property type="component" value="Unassembled WGS sequence"/>
</dbReference>
<dbReference type="AlphaFoldDB" id="A0AAV4VSH5"/>
<feature type="signal peptide" evidence="1">
    <location>
        <begin position="1"/>
        <end position="19"/>
    </location>
</feature>